<evidence type="ECO:0000313" key="13">
    <source>
        <dbReference type="WBParaSite" id="HDID_0000409501-mRNA-1"/>
    </source>
</evidence>
<dbReference type="PIRSF" id="PIRSF000941">
    <property type="entry name" value="DUSP12"/>
    <property type="match status" value="1"/>
</dbReference>
<accession>A0A0R3SGQ1</accession>
<keyword evidence="4" id="KW-0904">Protein phosphatase</keyword>
<dbReference type="InterPro" id="IPR000387">
    <property type="entry name" value="Tyr_Pase_dom"/>
</dbReference>
<evidence type="ECO:0000256" key="2">
    <source>
        <dbReference type="ARBA" id="ARBA00013064"/>
    </source>
</evidence>
<dbReference type="CDD" id="cd14498">
    <property type="entry name" value="DSP"/>
    <property type="match status" value="1"/>
</dbReference>
<dbReference type="OrthoDB" id="2017893at2759"/>
<dbReference type="Proteomes" id="UP000321570">
    <property type="component" value="Unassembled WGS sequence"/>
</dbReference>
<protein>
    <recommendedName>
        <fullName evidence="2">protein-tyrosine-phosphatase</fullName>
        <ecNumber evidence="2">3.1.3.48</ecNumber>
    </recommendedName>
</protein>
<dbReference type="Pfam" id="PF00782">
    <property type="entry name" value="DSPc"/>
    <property type="match status" value="1"/>
</dbReference>
<evidence type="ECO:0000256" key="1">
    <source>
        <dbReference type="ARBA" id="ARBA00008601"/>
    </source>
</evidence>
<name>A0A0R3SGQ1_HYMDI</name>
<dbReference type="SUPFAM" id="SSF52799">
    <property type="entry name" value="(Phosphotyrosine protein) phosphatases II"/>
    <property type="match status" value="1"/>
</dbReference>
<dbReference type="EMBL" id="CABIJS010000432">
    <property type="protein sequence ID" value="VUZ51287.1"/>
    <property type="molecule type" value="Genomic_DNA"/>
</dbReference>
<dbReference type="GO" id="GO:0005634">
    <property type="term" value="C:nucleus"/>
    <property type="evidence" value="ECO:0007669"/>
    <property type="project" value="TreeGrafter"/>
</dbReference>
<evidence type="ECO:0000256" key="6">
    <source>
        <dbReference type="SAM" id="MobiDB-lite"/>
    </source>
</evidence>
<dbReference type="PANTHER" id="PTHR45848">
    <property type="entry name" value="DUAL SPECIFICITY PROTEIN PHOSPHATASE 12 FAMILY MEMBER"/>
    <property type="match status" value="1"/>
</dbReference>
<dbReference type="GO" id="GO:0004725">
    <property type="term" value="F:protein tyrosine phosphatase activity"/>
    <property type="evidence" value="ECO:0007669"/>
    <property type="project" value="UniProtKB-EC"/>
</dbReference>
<evidence type="ECO:0000259" key="8">
    <source>
        <dbReference type="PROSITE" id="PS50056"/>
    </source>
</evidence>
<feature type="domain" description="Tyrosine-protein phosphatase" evidence="7">
    <location>
        <begin position="1"/>
        <end position="139"/>
    </location>
</feature>
<dbReference type="InterPro" id="IPR016278">
    <property type="entry name" value="DUSP12"/>
</dbReference>
<keyword evidence="12" id="KW-1185">Reference proteome</keyword>
<evidence type="ECO:0000256" key="4">
    <source>
        <dbReference type="ARBA" id="ARBA00022912"/>
    </source>
</evidence>
<sequence>MNEILPGLWLGKRPEVSAISNLHSNKISSILTIDRTPLPAGAFSSFKVMFLPANDTPYDNLLKYFEKSINFIEKNIGSGVLVHCQAGTSRSATIVIAYLMWKFKIPFDKAHDQVYKSRWVFPNDGFRKQLKCFENMGYVFDTNSEIYIDFISENAYLEAPVYVPPSYYTCKKCRNPAFHSDQIIRHNKPKEDDSGKETLCNSGELFTEHLDWMFDFTHEIQGKVYCRQCRSKLGSYNWCGEPCTCGRWVTPAFHFSRKHLDELKMQPTALPLPKTPDTPSQSPKETTFVTLESSTASTV</sequence>
<proteinExistence type="inferred from homology"/>
<dbReference type="STRING" id="6216.A0A0R3SGQ1"/>
<dbReference type="SMART" id="SM00195">
    <property type="entry name" value="DSPc"/>
    <property type="match status" value="1"/>
</dbReference>
<dbReference type="WBParaSite" id="HDID_0000409501-mRNA-1">
    <property type="protein sequence ID" value="HDID_0000409501-mRNA-1"/>
    <property type="gene ID" value="HDID_0000409501"/>
</dbReference>
<gene>
    <name evidence="9" type="ORF">HDID_LOCUS4093</name>
    <name evidence="10" type="ORF">WMSIL1_LOCUS9913</name>
</gene>
<feature type="active site" description="Phosphocysteine intermediate" evidence="5">
    <location>
        <position position="84"/>
    </location>
</feature>
<dbReference type="InterPro" id="IPR000340">
    <property type="entry name" value="Dual-sp_phosphatase_cat-dom"/>
</dbReference>
<dbReference type="PROSITE" id="PS50056">
    <property type="entry name" value="TYR_PHOSPHATASE_2"/>
    <property type="match status" value="1"/>
</dbReference>
<dbReference type="PROSITE" id="PS00383">
    <property type="entry name" value="TYR_PHOSPHATASE_1"/>
    <property type="match status" value="1"/>
</dbReference>
<dbReference type="EMBL" id="UYSG01001436">
    <property type="protein sequence ID" value="VDL43657.1"/>
    <property type="molecule type" value="Genomic_DNA"/>
</dbReference>
<feature type="compositionally biased region" description="Polar residues" evidence="6">
    <location>
        <begin position="277"/>
        <end position="299"/>
    </location>
</feature>
<dbReference type="Gene3D" id="3.90.190.10">
    <property type="entry name" value="Protein tyrosine phosphatase superfamily"/>
    <property type="match status" value="1"/>
</dbReference>
<keyword evidence="3" id="KW-0378">Hydrolase</keyword>
<comment type="similarity">
    <text evidence="1">Belongs to the protein-tyrosine phosphatase family. Non-receptor class dual specificity subfamily.</text>
</comment>
<evidence type="ECO:0000313" key="10">
    <source>
        <dbReference type="EMBL" id="VUZ51287.1"/>
    </source>
</evidence>
<dbReference type="PROSITE" id="PS50054">
    <property type="entry name" value="TYR_PHOSPHATASE_DUAL"/>
    <property type="match status" value="1"/>
</dbReference>
<dbReference type="InterPro" id="IPR020422">
    <property type="entry name" value="TYR_PHOSPHATASE_DUAL_dom"/>
</dbReference>
<feature type="region of interest" description="Disordered" evidence="6">
    <location>
        <begin position="268"/>
        <end position="299"/>
    </location>
</feature>
<reference evidence="9 11" key="2">
    <citation type="submission" date="2018-11" db="EMBL/GenBank/DDBJ databases">
        <authorList>
            <consortium name="Pathogen Informatics"/>
        </authorList>
    </citation>
    <scope>NUCLEOTIDE SEQUENCE [LARGE SCALE GENOMIC DNA]</scope>
</reference>
<evidence type="ECO:0000256" key="5">
    <source>
        <dbReference type="PIRSR" id="PIRSR000941-50"/>
    </source>
</evidence>
<dbReference type="Proteomes" id="UP000274504">
    <property type="component" value="Unassembled WGS sequence"/>
</dbReference>
<dbReference type="GO" id="GO:0008138">
    <property type="term" value="F:protein tyrosine/serine/threonine phosphatase activity"/>
    <property type="evidence" value="ECO:0007669"/>
    <property type="project" value="InterPro"/>
</dbReference>
<reference evidence="13" key="1">
    <citation type="submission" date="2017-02" db="UniProtKB">
        <authorList>
            <consortium name="WormBaseParasite"/>
        </authorList>
    </citation>
    <scope>IDENTIFICATION</scope>
</reference>
<dbReference type="InterPro" id="IPR016130">
    <property type="entry name" value="Tyr_Pase_AS"/>
</dbReference>
<evidence type="ECO:0000256" key="3">
    <source>
        <dbReference type="ARBA" id="ARBA00022801"/>
    </source>
</evidence>
<dbReference type="PANTHER" id="PTHR45848:SF4">
    <property type="entry name" value="DUAL SPECIFICITY PROTEIN PHOSPHATASE 12"/>
    <property type="match status" value="1"/>
</dbReference>
<dbReference type="EC" id="3.1.3.48" evidence="2"/>
<evidence type="ECO:0000259" key="7">
    <source>
        <dbReference type="PROSITE" id="PS50054"/>
    </source>
</evidence>
<evidence type="ECO:0000313" key="9">
    <source>
        <dbReference type="EMBL" id="VDL43657.1"/>
    </source>
</evidence>
<dbReference type="AlphaFoldDB" id="A0A0R3SGQ1"/>
<evidence type="ECO:0000313" key="11">
    <source>
        <dbReference type="Proteomes" id="UP000274504"/>
    </source>
</evidence>
<feature type="domain" description="Tyrosine specific protein phosphatases" evidence="8">
    <location>
        <begin position="59"/>
        <end position="118"/>
    </location>
</feature>
<dbReference type="InterPro" id="IPR029021">
    <property type="entry name" value="Prot-tyrosine_phosphatase-like"/>
</dbReference>
<reference evidence="10 12" key="3">
    <citation type="submission" date="2019-07" db="EMBL/GenBank/DDBJ databases">
        <authorList>
            <person name="Jastrzebski P J."/>
            <person name="Paukszto L."/>
            <person name="Jastrzebski P J."/>
        </authorList>
    </citation>
    <scope>NUCLEOTIDE SEQUENCE [LARGE SCALE GENOMIC DNA]</scope>
    <source>
        <strain evidence="10 12">WMS-il1</strain>
    </source>
</reference>
<evidence type="ECO:0000313" key="12">
    <source>
        <dbReference type="Proteomes" id="UP000321570"/>
    </source>
</evidence>
<organism evidence="13">
    <name type="scientific">Hymenolepis diminuta</name>
    <name type="common">Rat tapeworm</name>
    <dbReference type="NCBI Taxonomy" id="6216"/>
    <lineage>
        <taxon>Eukaryota</taxon>
        <taxon>Metazoa</taxon>
        <taxon>Spiralia</taxon>
        <taxon>Lophotrochozoa</taxon>
        <taxon>Platyhelminthes</taxon>
        <taxon>Cestoda</taxon>
        <taxon>Eucestoda</taxon>
        <taxon>Cyclophyllidea</taxon>
        <taxon>Hymenolepididae</taxon>
        <taxon>Hymenolepis</taxon>
    </lineage>
</organism>